<dbReference type="RefSeq" id="WP_179666146.1">
    <property type="nucleotide sequence ID" value="NZ_JACCFP010000001.1"/>
</dbReference>
<dbReference type="Proteomes" id="UP000530424">
    <property type="component" value="Unassembled WGS sequence"/>
</dbReference>
<sequence>MKQPSIRLALCSLVVAGAPLLGGVPAYAGDDGVERNGSCSGRSDWELQAKARDGGLEVEAEVDSNRRGQRWKWVLRHNGDVVDRGVSRTRPPSGSFEVERRTNNADGTDTFRFRATHKGEVCRGRLRI</sequence>
<gene>
    <name evidence="3" type="ORF">HNR19_000203</name>
</gene>
<reference evidence="3 4" key="1">
    <citation type="submission" date="2020-07" db="EMBL/GenBank/DDBJ databases">
        <title>Sequencing the genomes of 1000 actinobacteria strains.</title>
        <authorList>
            <person name="Klenk H.-P."/>
        </authorList>
    </citation>
    <scope>NUCLEOTIDE SEQUENCE [LARGE SCALE GENOMIC DNA]</scope>
    <source>
        <strain evidence="3 4">DSM 103833</strain>
    </source>
</reference>
<protein>
    <submittedName>
        <fullName evidence="3">Uncharacterized protein</fullName>
    </submittedName>
</protein>
<feature type="signal peptide" evidence="2">
    <location>
        <begin position="1"/>
        <end position="28"/>
    </location>
</feature>
<dbReference type="AlphaFoldDB" id="A0A853BWN7"/>
<evidence type="ECO:0000313" key="4">
    <source>
        <dbReference type="Proteomes" id="UP000530424"/>
    </source>
</evidence>
<evidence type="ECO:0000256" key="2">
    <source>
        <dbReference type="SAM" id="SignalP"/>
    </source>
</evidence>
<evidence type="ECO:0000256" key="1">
    <source>
        <dbReference type="SAM" id="MobiDB-lite"/>
    </source>
</evidence>
<organism evidence="3 4">
    <name type="scientific">Nocardioides thalensis</name>
    <dbReference type="NCBI Taxonomy" id="1914755"/>
    <lineage>
        <taxon>Bacteria</taxon>
        <taxon>Bacillati</taxon>
        <taxon>Actinomycetota</taxon>
        <taxon>Actinomycetes</taxon>
        <taxon>Propionibacteriales</taxon>
        <taxon>Nocardioidaceae</taxon>
        <taxon>Nocardioides</taxon>
    </lineage>
</organism>
<keyword evidence="4" id="KW-1185">Reference proteome</keyword>
<keyword evidence="2" id="KW-0732">Signal</keyword>
<proteinExistence type="predicted"/>
<evidence type="ECO:0000313" key="3">
    <source>
        <dbReference type="EMBL" id="NYI99504.1"/>
    </source>
</evidence>
<dbReference type="EMBL" id="JACCFP010000001">
    <property type="protein sequence ID" value="NYI99504.1"/>
    <property type="molecule type" value="Genomic_DNA"/>
</dbReference>
<feature type="region of interest" description="Disordered" evidence="1">
    <location>
        <begin position="84"/>
        <end position="103"/>
    </location>
</feature>
<feature type="chain" id="PRO_5032572713" evidence="2">
    <location>
        <begin position="29"/>
        <end position="128"/>
    </location>
</feature>
<accession>A0A853BWN7</accession>
<name>A0A853BWN7_9ACTN</name>
<comment type="caution">
    <text evidence="3">The sequence shown here is derived from an EMBL/GenBank/DDBJ whole genome shotgun (WGS) entry which is preliminary data.</text>
</comment>